<evidence type="ECO:0000313" key="1">
    <source>
        <dbReference type="EMBL" id="GBM42014.1"/>
    </source>
</evidence>
<dbReference type="AlphaFoldDB" id="A0A4Y2FQR6"/>
<name>A0A4Y2FQR6_ARAVE</name>
<organism evidence="1 2">
    <name type="scientific">Araneus ventricosus</name>
    <name type="common">Orbweaver spider</name>
    <name type="synonym">Epeira ventricosa</name>
    <dbReference type="NCBI Taxonomy" id="182803"/>
    <lineage>
        <taxon>Eukaryota</taxon>
        <taxon>Metazoa</taxon>
        <taxon>Ecdysozoa</taxon>
        <taxon>Arthropoda</taxon>
        <taxon>Chelicerata</taxon>
        <taxon>Arachnida</taxon>
        <taxon>Araneae</taxon>
        <taxon>Araneomorphae</taxon>
        <taxon>Entelegynae</taxon>
        <taxon>Araneoidea</taxon>
        <taxon>Araneidae</taxon>
        <taxon>Araneus</taxon>
    </lineage>
</organism>
<accession>A0A4Y2FQR6</accession>
<dbReference type="EMBL" id="BGPR01000983">
    <property type="protein sequence ID" value="GBM42014.1"/>
    <property type="molecule type" value="Genomic_DNA"/>
</dbReference>
<comment type="caution">
    <text evidence="1">The sequence shown here is derived from an EMBL/GenBank/DDBJ whole genome shotgun (WGS) entry which is preliminary data.</text>
</comment>
<sequence length="114" mass="13117">MWLCSTVNLTSKVKSTPTRVARKFVSSKSFTSLTKWNFWNTGKSNRQGRKPMKFGTNDSKRWNSNELKIQHFMRQFQFDTRCEASGTSKDLPILRPRDEARKSEISLVAGRIGG</sequence>
<proteinExistence type="predicted"/>
<dbReference type="Proteomes" id="UP000499080">
    <property type="component" value="Unassembled WGS sequence"/>
</dbReference>
<evidence type="ECO:0000313" key="2">
    <source>
        <dbReference type="Proteomes" id="UP000499080"/>
    </source>
</evidence>
<reference evidence="1 2" key="1">
    <citation type="journal article" date="2019" name="Sci. Rep.">
        <title>Orb-weaving spider Araneus ventricosus genome elucidates the spidroin gene catalogue.</title>
        <authorList>
            <person name="Kono N."/>
            <person name="Nakamura H."/>
            <person name="Ohtoshi R."/>
            <person name="Moran D.A.P."/>
            <person name="Shinohara A."/>
            <person name="Yoshida Y."/>
            <person name="Fujiwara M."/>
            <person name="Mori M."/>
            <person name="Tomita M."/>
            <person name="Arakawa K."/>
        </authorList>
    </citation>
    <scope>NUCLEOTIDE SEQUENCE [LARGE SCALE GENOMIC DNA]</scope>
</reference>
<protein>
    <submittedName>
        <fullName evidence="1">Uncharacterized protein</fullName>
    </submittedName>
</protein>
<gene>
    <name evidence="1" type="ORF">AVEN_3250_1</name>
</gene>
<keyword evidence="2" id="KW-1185">Reference proteome</keyword>